<evidence type="ECO:0000259" key="7">
    <source>
        <dbReference type="Pfam" id="PF09924"/>
    </source>
</evidence>
<evidence type="ECO:0000256" key="1">
    <source>
        <dbReference type="ARBA" id="ARBA00004651"/>
    </source>
</evidence>
<feature type="transmembrane region" description="Helical" evidence="6">
    <location>
        <begin position="25"/>
        <end position="49"/>
    </location>
</feature>
<reference evidence="9" key="1">
    <citation type="journal article" date="2019" name="Int. J. Syst. Evol. Microbiol.">
        <title>The Global Catalogue of Microorganisms (GCM) 10K type strain sequencing project: providing services to taxonomists for standard genome sequencing and annotation.</title>
        <authorList>
            <consortium name="The Broad Institute Genomics Platform"/>
            <consortium name="The Broad Institute Genome Sequencing Center for Infectious Disease"/>
            <person name="Wu L."/>
            <person name="Ma J."/>
        </authorList>
    </citation>
    <scope>NUCLEOTIDE SEQUENCE [LARGE SCALE GENOMIC DNA]</scope>
    <source>
        <strain evidence="9">JCM 18952</strain>
    </source>
</reference>
<evidence type="ECO:0000256" key="6">
    <source>
        <dbReference type="SAM" id="Phobius"/>
    </source>
</evidence>
<evidence type="ECO:0000256" key="2">
    <source>
        <dbReference type="ARBA" id="ARBA00022475"/>
    </source>
</evidence>
<feature type="transmembrane region" description="Helical" evidence="6">
    <location>
        <begin position="117"/>
        <end position="136"/>
    </location>
</feature>
<protein>
    <recommendedName>
        <fullName evidence="7">Phosphatidylglycerol lysyltransferase C-terminal domain-containing protein</fullName>
    </recommendedName>
</protein>
<proteinExistence type="predicted"/>
<accession>A0ABP9TGH6</accession>
<dbReference type="Proteomes" id="UP001501257">
    <property type="component" value="Unassembled WGS sequence"/>
</dbReference>
<evidence type="ECO:0000256" key="3">
    <source>
        <dbReference type="ARBA" id="ARBA00022692"/>
    </source>
</evidence>
<evidence type="ECO:0000256" key="4">
    <source>
        <dbReference type="ARBA" id="ARBA00022989"/>
    </source>
</evidence>
<dbReference type="PANTHER" id="PTHR34697">
    <property type="entry name" value="PHOSPHATIDYLGLYCEROL LYSYLTRANSFERASE"/>
    <property type="match status" value="1"/>
</dbReference>
<dbReference type="PANTHER" id="PTHR34697:SF2">
    <property type="entry name" value="PHOSPHATIDYLGLYCEROL LYSYLTRANSFERASE"/>
    <property type="match status" value="1"/>
</dbReference>
<comment type="caution">
    <text evidence="8">The sequence shown here is derived from an EMBL/GenBank/DDBJ whole genome shotgun (WGS) entry which is preliminary data.</text>
</comment>
<keyword evidence="9" id="KW-1185">Reference proteome</keyword>
<feature type="transmembrane region" description="Helical" evidence="6">
    <location>
        <begin position="61"/>
        <end position="79"/>
    </location>
</feature>
<dbReference type="InterPro" id="IPR024320">
    <property type="entry name" value="LPG_synthase_C"/>
</dbReference>
<feature type="transmembrane region" description="Helical" evidence="6">
    <location>
        <begin position="171"/>
        <end position="192"/>
    </location>
</feature>
<keyword evidence="5 6" id="KW-0472">Membrane</keyword>
<keyword evidence="3 6" id="KW-0812">Transmembrane</keyword>
<keyword evidence="2" id="KW-1003">Cell membrane</keyword>
<keyword evidence="4 6" id="KW-1133">Transmembrane helix</keyword>
<dbReference type="InterPro" id="IPR051211">
    <property type="entry name" value="PG_lysyltransferase"/>
</dbReference>
<dbReference type="Pfam" id="PF09924">
    <property type="entry name" value="LPG_synthase_C"/>
    <property type="match status" value="1"/>
</dbReference>
<name>A0ABP9TGH6_9MICC</name>
<organism evidence="8 9">
    <name type="scientific">Paeniglutamicibacter antarcticus</name>
    <dbReference type="NCBI Taxonomy" id="494023"/>
    <lineage>
        <taxon>Bacteria</taxon>
        <taxon>Bacillati</taxon>
        <taxon>Actinomycetota</taxon>
        <taxon>Actinomycetes</taxon>
        <taxon>Micrococcales</taxon>
        <taxon>Micrococcaceae</taxon>
        <taxon>Paeniglutamicibacter</taxon>
    </lineage>
</organism>
<sequence>MVAIMAILGLLSAASRPLRGMLAELLQIVPFVVPHTASITLVFVSFGMLLTARGLRRGHRLAWVAALVLLAVSSILHIAKGVDIAEASLSVVALVWLATQHRAFPVLPSRSMTVRTIVVGVVGSSTVLALATGLAMRADRRHRRDFDDTVGALVQKMGGNSVLPIDFGGRYAAPVLFAIGLCVLGSVLWLLLSPRTPAPLTGSAQHAERERARTLVETHGGGTLDYFALRNDKQWFFTGHSLVAHTVKNGVCLVSPDPIGPSEEREETWAEFMMYAQRSGWSVSVLAAASEWLPIYESSGLRSVYMGDEAVVECPSFTLDGPPMKSLRQAYRRVQRSGYTTSFHDPATLEDSVRDELIGLSTQSRQGDTERGFSMTLSRLFDPEDTGLLLTVARDAGGAAQAFVQWVPARDIDGWSLDVMRRSTAPDLPNGIMDFLITETIHHIAEEGGHGLGLNFAMFRRVVAGESEGRLAKTSQSVLQRASKHTQIESLWKFNAKYQPSWVPRYVIVGAMDDLAAQSIVIANAEGITEIPVIGRFMKQPSR</sequence>
<evidence type="ECO:0000313" key="9">
    <source>
        <dbReference type="Proteomes" id="UP001501257"/>
    </source>
</evidence>
<feature type="domain" description="Phosphatidylglycerol lysyltransferase C-terminal" evidence="7">
    <location>
        <begin position="214"/>
        <end position="508"/>
    </location>
</feature>
<gene>
    <name evidence="8" type="ORF">GCM10025778_05940</name>
</gene>
<dbReference type="EMBL" id="BAABLK010000009">
    <property type="protein sequence ID" value="GAA5226064.1"/>
    <property type="molecule type" value="Genomic_DNA"/>
</dbReference>
<comment type="subcellular location">
    <subcellularLocation>
        <location evidence="1">Cell membrane</location>
        <topology evidence="1">Multi-pass membrane protein</topology>
    </subcellularLocation>
</comment>
<evidence type="ECO:0000313" key="8">
    <source>
        <dbReference type="EMBL" id="GAA5226064.1"/>
    </source>
</evidence>
<evidence type="ECO:0000256" key="5">
    <source>
        <dbReference type="ARBA" id="ARBA00023136"/>
    </source>
</evidence>